<keyword evidence="2" id="KW-0067">ATP-binding</keyword>
<dbReference type="RefSeq" id="WP_055660205.1">
    <property type="nucleotide sequence ID" value="NZ_CABIXC010000025.1"/>
</dbReference>
<dbReference type="PANTHER" id="PTHR43790">
    <property type="entry name" value="CARBOHYDRATE TRANSPORT ATP-BINDING PROTEIN MG119-RELATED"/>
    <property type="match status" value="1"/>
</dbReference>
<reference evidence="5 6" key="1">
    <citation type="submission" date="2015-09" db="EMBL/GenBank/DDBJ databases">
        <authorList>
            <consortium name="Pathogen Informatics"/>
        </authorList>
    </citation>
    <scope>NUCLEOTIDE SEQUENCE [LARGE SCALE GENOMIC DNA]</scope>
    <source>
        <strain evidence="5 6">2789STDY5608850</strain>
    </source>
</reference>
<dbReference type="Gene3D" id="3.40.50.300">
    <property type="entry name" value="P-loop containing nucleotide triphosphate hydrolases"/>
    <property type="match status" value="2"/>
</dbReference>
<feature type="compositionally biased region" description="Basic and acidic residues" evidence="3">
    <location>
        <begin position="537"/>
        <end position="561"/>
    </location>
</feature>
<dbReference type="SUPFAM" id="SSF52540">
    <property type="entry name" value="P-loop containing nucleoside triphosphate hydrolases"/>
    <property type="match status" value="2"/>
</dbReference>
<feature type="domain" description="ABC transporter" evidence="4">
    <location>
        <begin position="280"/>
        <end position="533"/>
    </location>
</feature>
<dbReference type="InterPro" id="IPR050107">
    <property type="entry name" value="ABC_carbohydrate_import_ATPase"/>
</dbReference>
<evidence type="ECO:0000313" key="5">
    <source>
        <dbReference type="EMBL" id="CUP32663.1"/>
    </source>
</evidence>
<feature type="domain" description="ABC transporter" evidence="4">
    <location>
        <begin position="13"/>
        <end position="266"/>
    </location>
</feature>
<dbReference type="EC" id="3.6.3.17" evidence="5"/>
<dbReference type="PROSITE" id="PS50893">
    <property type="entry name" value="ABC_TRANSPORTER_2"/>
    <property type="match status" value="2"/>
</dbReference>
<dbReference type="PANTHER" id="PTHR43790:SF4">
    <property type="entry name" value="GUANOSINE IMPORT ATP-BINDING PROTEIN NUPO"/>
    <property type="match status" value="1"/>
</dbReference>
<dbReference type="Pfam" id="PF00005">
    <property type="entry name" value="ABC_tran"/>
    <property type="match status" value="2"/>
</dbReference>
<evidence type="ECO:0000256" key="1">
    <source>
        <dbReference type="ARBA" id="ARBA00022741"/>
    </source>
</evidence>
<dbReference type="PROSITE" id="PS00211">
    <property type="entry name" value="ABC_TRANSPORTER_1"/>
    <property type="match status" value="1"/>
</dbReference>
<keyword evidence="1" id="KW-0547">Nucleotide-binding</keyword>
<dbReference type="InterPro" id="IPR027417">
    <property type="entry name" value="P-loop_NTPase"/>
</dbReference>
<dbReference type="GO" id="GO:0005524">
    <property type="term" value="F:ATP binding"/>
    <property type="evidence" value="ECO:0007669"/>
    <property type="project" value="UniProtKB-KW"/>
</dbReference>
<evidence type="ECO:0000256" key="3">
    <source>
        <dbReference type="SAM" id="MobiDB-lite"/>
    </source>
</evidence>
<evidence type="ECO:0000256" key="2">
    <source>
        <dbReference type="ARBA" id="ARBA00022840"/>
    </source>
</evidence>
<name>A0A174M8F5_9FIRM</name>
<dbReference type="InterPro" id="IPR003593">
    <property type="entry name" value="AAA+_ATPase"/>
</dbReference>
<dbReference type="GO" id="GO:0016887">
    <property type="term" value="F:ATP hydrolysis activity"/>
    <property type="evidence" value="ECO:0007669"/>
    <property type="project" value="InterPro"/>
</dbReference>
<evidence type="ECO:0000259" key="4">
    <source>
        <dbReference type="PROSITE" id="PS50893"/>
    </source>
</evidence>
<dbReference type="Proteomes" id="UP000095651">
    <property type="component" value="Unassembled WGS sequence"/>
</dbReference>
<proteinExistence type="predicted"/>
<protein>
    <submittedName>
        <fullName evidence="5">ABC transporter</fullName>
        <ecNumber evidence="5">3.6.3.17</ecNumber>
    </submittedName>
</protein>
<gene>
    <name evidence="5" type="primary">xylG_3</name>
    <name evidence="5" type="ORF">ERS852407_05608</name>
</gene>
<organism evidence="5 6">
    <name type="scientific">Hungatella hathewayi</name>
    <dbReference type="NCBI Taxonomy" id="154046"/>
    <lineage>
        <taxon>Bacteria</taxon>
        <taxon>Bacillati</taxon>
        <taxon>Bacillota</taxon>
        <taxon>Clostridia</taxon>
        <taxon>Lachnospirales</taxon>
        <taxon>Lachnospiraceae</taxon>
        <taxon>Hungatella</taxon>
    </lineage>
</organism>
<dbReference type="AlphaFoldDB" id="A0A174M8F5"/>
<sequence length="561" mass="61958">MGGDKAVGYEYLLEMNHIGKEYYGVRVLKDVSIRLKKGQILALLGENGAGKSTLMNILFGMDVIHSTGGFTGDVLFEGKPVKIMKPSDASELGIGMVHQEFMLIDGYEIAENIRLNREITKGNLFSRIISRKLETVDKVSMREEARKTLNSLGLEGLSETVAVEDVSVGYKQFVEIARELNKKNIKLVVLDEPTAVLTEGEAKQFLDCVRAVADQGISFIFISHRLDEAIQYADTAVVLRNGELVSQCDMEGVTAIQLSEMMIGRKVELVTKEPKTESELHSPVILSMKNFHVEMPGELVKGIDLEVREGEILGIGGLAGHGKVGIANGIMGLYPASGEVLYRGETLSVEDTLSTLKKKIMFVSEDRRGVGLNLDASIEMNTVIAALRVNQEYLRHIGFMRFYNKKAAAEYAKKMIEEIDIRCTSSSQPCKRLSGGNQQKVSIAKALAMNPEVLFISEPTRGIDIGAKKLILNYLVQLNRERHMTIIMTSSELAELRSVCDRIAIVTEGKLAGILKPNDEEYKFGLLMSSSAEAMEEQGRAKKEENGFRKEQKEVGSHAAD</sequence>
<feature type="region of interest" description="Disordered" evidence="3">
    <location>
        <begin position="535"/>
        <end position="561"/>
    </location>
</feature>
<dbReference type="InterPro" id="IPR003439">
    <property type="entry name" value="ABC_transporter-like_ATP-bd"/>
</dbReference>
<dbReference type="CDD" id="cd03216">
    <property type="entry name" value="ABC_Carb_Monos_I"/>
    <property type="match status" value="1"/>
</dbReference>
<keyword evidence="5" id="KW-0378">Hydrolase</keyword>
<dbReference type="CDD" id="cd03215">
    <property type="entry name" value="ABC_Carb_Monos_II"/>
    <property type="match status" value="1"/>
</dbReference>
<evidence type="ECO:0000313" key="6">
    <source>
        <dbReference type="Proteomes" id="UP000095651"/>
    </source>
</evidence>
<accession>A0A174M8F5</accession>
<dbReference type="SMART" id="SM00382">
    <property type="entry name" value="AAA"/>
    <property type="match status" value="2"/>
</dbReference>
<dbReference type="InterPro" id="IPR017871">
    <property type="entry name" value="ABC_transporter-like_CS"/>
</dbReference>
<dbReference type="EMBL" id="CYZE01000025">
    <property type="protein sequence ID" value="CUP32663.1"/>
    <property type="molecule type" value="Genomic_DNA"/>
</dbReference>